<evidence type="ECO:0000259" key="4">
    <source>
        <dbReference type="PROSITE" id="PS51084"/>
    </source>
</evidence>
<protein>
    <submittedName>
        <fullName evidence="5">HIT domain-containing protein</fullName>
    </submittedName>
</protein>
<dbReference type="PRINTS" id="PR00332">
    <property type="entry name" value="HISTRIAD"/>
</dbReference>
<dbReference type="GO" id="GO:0003824">
    <property type="term" value="F:catalytic activity"/>
    <property type="evidence" value="ECO:0007669"/>
    <property type="project" value="InterPro"/>
</dbReference>
<comment type="caution">
    <text evidence="5">The sequence shown here is derived from an EMBL/GenBank/DDBJ whole genome shotgun (WGS) entry which is preliminary data.</text>
</comment>
<evidence type="ECO:0000313" key="6">
    <source>
        <dbReference type="Proteomes" id="UP001268896"/>
    </source>
</evidence>
<dbReference type="GO" id="GO:0009117">
    <property type="term" value="P:nucleotide metabolic process"/>
    <property type="evidence" value="ECO:0007669"/>
    <property type="project" value="TreeGrafter"/>
</dbReference>
<dbReference type="AlphaFoldDB" id="A0AAW8URV2"/>
<dbReference type="PANTHER" id="PTHR46648:SF1">
    <property type="entry name" value="ADENOSINE 5'-MONOPHOSPHORAMIDASE HNT1"/>
    <property type="match status" value="1"/>
</dbReference>
<feature type="domain" description="HIT" evidence="4">
    <location>
        <begin position="1"/>
        <end position="108"/>
    </location>
</feature>
<organism evidence="5 6">
    <name type="scientific">Enterococcus casseliflavus</name>
    <name type="common">Enterococcus flavescens</name>
    <dbReference type="NCBI Taxonomy" id="37734"/>
    <lineage>
        <taxon>Bacteria</taxon>
        <taxon>Bacillati</taxon>
        <taxon>Bacillota</taxon>
        <taxon>Bacilli</taxon>
        <taxon>Lactobacillales</taxon>
        <taxon>Enterococcaceae</taxon>
        <taxon>Enterococcus</taxon>
    </lineage>
</organism>
<feature type="active site" description="Tele-AMP-histidine intermediate" evidence="1">
    <location>
        <position position="95"/>
    </location>
</feature>
<dbReference type="InterPro" id="IPR036265">
    <property type="entry name" value="HIT-like_sf"/>
</dbReference>
<dbReference type="Proteomes" id="UP001268896">
    <property type="component" value="Unassembled WGS sequence"/>
</dbReference>
<dbReference type="Pfam" id="PF01230">
    <property type="entry name" value="HIT"/>
    <property type="match status" value="1"/>
</dbReference>
<reference evidence="5" key="1">
    <citation type="submission" date="2023-03" db="EMBL/GenBank/DDBJ databases">
        <authorList>
            <person name="Shen W."/>
            <person name="Cai J."/>
        </authorList>
    </citation>
    <scope>NUCLEOTIDE SEQUENCE</scope>
    <source>
        <strain evidence="5">K72-2</strain>
    </source>
</reference>
<feature type="short sequence motif" description="Histidine triad motif" evidence="2 3">
    <location>
        <begin position="93"/>
        <end position="97"/>
    </location>
</feature>
<dbReference type="PROSITE" id="PS00892">
    <property type="entry name" value="HIT_1"/>
    <property type="match status" value="1"/>
</dbReference>
<dbReference type="Gene3D" id="3.30.428.10">
    <property type="entry name" value="HIT-like"/>
    <property type="match status" value="1"/>
</dbReference>
<accession>A0AAW8URV2</accession>
<dbReference type="SUPFAM" id="SSF54197">
    <property type="entry name" value="HIT-like"/>
    <property type="match status" value="1"/>
</dbReference>
<evidence type="ECO:0000256" key="1">
    <source>
        <dbReference type="PIRSR" id="PIRSR601310-1"/>
    </source>
</evidence>
<evidence type="ECO:0000256" key="2">
    <source>
        <dbReference type="PIRSR" id="PIRSR601310-3"/>
    </source>
</evidence>
<dbReference type="RefSeq" id="WP_434237626.1">
    <property type="nucleotide sequence ID" value="NZ_JBPFNC010000014.1"/>
</dbReference>
<proteinExistence type="predicted"/>
<name>A0AAW8URV2_ENTCA</name>
<sequence>MFCEIINGEQSAKKIYEDDDTLAFLAKSNDVYGHTLIIPKQQVHDLWDCEQPLLNQTMQTLKHVATYYVENCGFSGINILNANGIAAEQSVPHLHFHIIPRMESDTDHAWPNSTAHPHSLEEAYQKLTMMGEQK</sequence>
<dbReference type="PANTHER" id="PTHR46648">
    <property type="entry name" value="HIT FAMILY PROTEIN 1"/>
    <property type="match status" value="1"/>
</dbReference>
<dbReference type="PROSITE" id="PS51084">
    <property type="entry name" value="HIT_2"/>
    <property type="match status" value="1"/>
</dbReference>
<dbReference type="InterPro" id="IPR011146">
    <property type="entry name" value="HIT-like"/>
</dbReference>
<evidence type="ECO:0000313" key="5">
    <source>
        <dbReference type="EMBL" id="MDT2965307.1"/>
    </source>
</evidence>
<dbReference type="InterPro" id="IPR019808">
    <property type="entry name" value="Histidine_triad_CS"/>
</dbReference>
<dbReference type="EMBL" id="JARQDV010000006">
    <property type="protein sequence ID" value="MDT2965307.1"/>
    <property type="molecule type" value="Genomic_DNA"/>
</dbReference>
<evidence type="ECO:0000256" key="3">
    <source>
        <dbReference type="PROSITE-ProRule" id="PRU00464"/>
    </source>
</evidence>
<gene>
    <name evidence="5" type="ORF">P7I32_11850</name>
</gene>
<dbReference type="InterPro" id="IPR001310">
    <property type="entry name" value="Histidine_triad_HIT"/>
</dbReference>